<dbReference type="PANTHER" id="PTHR10658">
    <property type="entry name" value="PHOSPHATIDYLINOSITOL TRANSFER PROTEIN"/>
    <property type="match status" value="1"/>
</dbReference>
<feature type="domain" description="LNS2/PITP" evidence="4">
    <location>
        <begin position="170"/>
        <end position="311"/>
    </location>
</feature>
<gene>
    <name evidence="5" type="ORF">NCTC13315_02213</name>
</gene>
<dbReference type="OrthoDB" id="9154097at2"/>
<dbReference type="InterPro" id="IPR023214">
    <property type="entry name" value="HAD_sf"/>
</dbReference>
<organism evidence="5 6">
    <name type="scientific">Legionella beliardensis</name>
    <dbReference type="NCBI Taxonomy" id="91822"/>
    <lineage>
        <taxon>Bacteria</taxon>
        <taxon>Pseudomonadati</taxon>
        <taxon>Pseudomonadota</taxon>
        <taxon>Gammaproteobacteria</taxon>
        <taxon>Legionellales</taxon>
        <taxon>Legionellaceae</taxon>
        <taxon>Legionella</taxon>
    </lineage>
</organism>
<dbReference type="EMBL" id="UGNV01000001">
    <property type="protein sequence ID" value="STX29661.1"/>
    <property type="molecule type" value="Genomic_DNA"/>
</dbReference>
<protein>
    <submittedName>
        <fullName evidence="5">Uncharacterized protein involved in plasmid maintenance</fullName>
    </submittedName>
</protein>
<dbReference type="GO" id="GO:0035091">
    <property type="term" value="F:phosphatidylinositol binding"/>
    <property type="evidence" value="ECO:0007669"/>
    <property type="project" value="TreeGrafter"/>
</dbReference>
<accession>A0A378I4Q8</accession>
<dbReference type="GO" id="GO:0005737">
    <property type="term" value="C:cytoplasm"/>
    <property type="evidence" value="ECO:0007669"/>
    <property type="project" value="TreeGrafter"/>
</dbReference>
<evidence type="ECO:0000313" key="6">
    <source>
        <dbReference type="Proteomes" id="UP000254968"/>
    </source>
</evidence>
<feature type="chain" id="PRO_5016895224" evidence="3">
    <location>
        <begin position="20"/>
        <end position="339"/>
    </location>
</feature>
<dbReference type="GO" id="GO:0008526">
    <property type="term" value="F:phosphatidylinositol transfer activity"/>
    <property type="evidence" value="ECO:0007669"/>
    <property type="project" value="TreeGrafter"/>
</dbReference>
<proteinExistence type="predicted"/>
<reference evidence="5 6" key="1">
    <citation type="submission" date="2018-06" db="EMBL/GenBank/DDBJ databases">
        <authorList>
            <consortium name="Pathogen Informatics"/>
            <person name="Doyle S."/>
        </authorList>
    </citation>
    <scope>NUCLEOTIDE SEQUENCE [LARGE SCALE GENOMIC DNA]</scope>
    <source>
        <strain evidence="5 6">NCTC13315</strain>
    </source>
</reference>
<evidence type="ECO:0000256" key="3">
    <source>
        <dbReference type="SAM" id="SignalP"/>
    </source>
</evidence>
<keyword evidence="6" id="KW-1185">Reference proteome</keyword>
<dbReference type="InterPro" id="IPR036412">
    <property type="entry name" value="HAD-like_sf"/>
</dbReference>
<dbReference type="SMART" id="SM00775">
    <property type="entry name" value="LNS2"/>
    <property type="match status" value="1"/>
</dbReference>
<dbReference type="Gene3D" id="3.40.50.1000">
    <property type="entry name" value="HAD superfamily/HAD-like"/>
    <property type="match status" value="1"/>
</dbReference>
<dbReference type="SUPFAM" id="SSF56784">
    <property type="entry name" value="HAD-like"/>
    <property type="match status" value="1"/>
</dbReference>
<dbReference type="GO" id="GO:0031210">
    <property type="term" value="F:phosphatidylcholine binding"/>
    <property type="evidence" value="ECO:0007669"/>
    <property type="project" value="TreeGrafter"/>
</dbReference>
<keyword evidence="3" id="KW-0732">Signal</keyword>
<evidence type="ECO:0000256" key="2">
    <source>
        <dbReference type="ARBA" id="ARBA00023055"/>
    </source>
</evidence>
<feature type="signal peptide" evidence="3">
    <location>
        <begin position="1"/>
        <end position="19"/>
    </location>
</feature>
<evidence type="ECO:0000313" key="5">
    <source>
        <dbReference type="EMBL" id="STX29661.1"/>
    </source>
</evidence>
<dbReference type="InterPro" id="IPR031315">
    <property type="entry name" value="LNS2/PITP"/>
</dbReference>
<dbReference type="Pfam" id="PF24695">
    <property type="entry name" value="PITM1-3"/>
    <property type="match status" value="1"/>
</dbReference>
<dbReference type="GO" id="GO:0008525">
    <property type="term" value="F:phosphatidylcholine transporter activity"/>
    <property type="evidence" value="ECO:0007669"/>
    <property type="project" value="TreeGrafter"/>
</dbReference>
<dbReference type="InterPro" id="IPR001666">
    <property type="entry name" value="PI_transfer"/>
</dbReference>
<dbReference type="AlphaFoldDB" id="A0A378I4Q8"/>
<dbReference type="RefSeq" id="WP_160149889.1">
    <property type="nucleotide sequence ID" value="NZ_CAAAHO010000002.1"/>
</dbReference>
<sequence length="339" mass="39068">MKIRTYLMTVMLFANLSFAFDINPNYSLVSPDRCTNTNLANEAPNFNLPMIKKFKHHNNVILSAFFKPHHVIHDLVVTDQDAINIHAKFDYDWVLHKDLEDEYVHAYYFADGTEQWVYLGKYLTNKNGDVFIPLKDKLKVGDYLMRMVVEGDGSTVDGFISIINPDHEAIVFDIDGTLTLSDFEIVKDYLSIATALPYYYAAEVLEDYSQKGYELIFLTARPYWMAAMSRDWLKNVLFHDAWPLKTRNSLLMREGTAAYKANYLKELIREKHLKIIRAYGNAMTDIEAYALAGIPKEETYIIGPNAGKRGTNPIQKDYTNHFYEVVYPTPLAHCKSNPQ</sequence>
<dbReference type="Pfam" id="PF24694">
    <property type="entry name" value="LNS2_PITM1-3"/>
    <property type="match status" value="1"/>
</dbReference>
<dbReference type="Proteomes" id="UP000254968">
    <property type="component" value="Unassembled WGS sequence"/>
</dbReference>
<evidence type="ECO:0000256" key="1">
    <source>
        <dbReference type="ARBA" id="ARBA00022448"/>
    </source>
</evidence>
<keyword evidence="2" id="KW-0445">Lipid transport</keyword>
<dbReference type="PANTHER" id="PTHR10658:SF28">
    <property type="entry name" value="PHOSPHATIDYLINOSITOL TRANSFER PROTEIN ALPHA ISOFORM"/>
    <property type="match status" value="1"/>
</dbReference>
<evidence type="ECO:0000259" key="4">
    <source>
        <dbReference type="SMART" id="SM00775"/>
    </source>
</evidence>
<name>A0A378I4Q8_9GAMM</name>
<keyword evidence="1" id="KW-0813">Transport</keyword>